<reference evidence="2" key="1">
    <citation type="submission" date="2016-10" db="EMBL/GenBank/DDBJ databases">
        <authorList>
            <person name="Varghese N."/>
            <person name="Submissions S."/>
        </authorList>
    </citation>
    <scope>NUCLEOTIDE SEQUENCE [LARGE SCALE GENOMIC DNA]</scope>
    <source>
        <strain evidence="2">DSM 45422</strain>
    </source>
</reference>
<protein>
    <submittedName>
        <fullName evidence="1">Uncharacterized protein</fullName>
    </submittedName>
</protein>
<sequence>MQGTAFAYANTTPDLGSGNWLRRRRAERRAARALARELADYATVSDRDDLAALIAGRGVADSETADVLVHQARRDLFRAH</sequence>
<dbReference type="EMBL" id="FNOT01000009">
    <property type="protein sequence ID" value="SDY65440.1"/>
    <property type="molecule type" value="Genomic_DNA"/>
</dbReference>
<keyword evidence="2" id="KW-1185">Reference proteome</keyword>
<accession>A0A1H3LMB0</accession>
<name>A0A1H3LMB0_9ACTN</name>
<dbReference type="Proteomes" id="UP000198921">
    <property type="component" value="Unassembled WGS sequence"/>
</dbReference>
<evidence type="ECO:0000313" key="1">
    <source>
        <dbReference type="EMBL" id="SDY65440.1"/>
    </source>
</evidence>
<proteinExistence type="predicted"/>
<gene>
    <name evidence="1" type="ORF">SAMN05660209_03404</name>
</gene>
<dbReference type="OrthoDB" id="5194704at2"/>
<evidence type="ECO:0000313" key="2">
    <source>
        <dbReference type="Proteomes" id="UP000198921"/>
    </source>
</evidence>
<organism evidence="1 2">
    <name type="scientific">Geodermatophilus africanus</name>
    <dbReference type="NCBI Taxonomy" id="1137993"/>
    <lineage>
        <taxon>Bacteria</taxon>
        <taxon>Bacillati</taxon>
        <taxon>Actinomycetota</taxon>
        <taxon>Actinomycetes</taxon>
        <taxon>Geodermatophilales</taxon>
        <taxon>Geodermatophilaceae</taxon>
        <taxon>Geodermatophilus</taxon>
    </lineage>
</organism>
<dbReference type="AlphaFoldDB" id="A0A1H3LMB0"/>
<dbReference type="RefSeq" id="WP_091158764.1">
    <property type="nucleotide sequence ID" value="NZ_FNOT01000009.1"/>
</dbReference>